<protein>
    <submittedName>
        <fullName evidence="2">Uncharacterized protein</fullName>
    </submittedName>
</protein>
<dbReference type="GeneID" id="37266816"/>
<evidence type="ECO:0000313" key="3">
    <source>
        <dbReference type="Proteomes" id="UP000245946"/>
    </source>
</evidence>
<feature type="region of interest" description="Disordered" evidence="1">
    <location>
        <begin position="238"/>
        <end position="268"/>
    </location>
</feature>
<sequence length="339" mass="35934">MRRTRRSASRSRAGCCTPLLASGMGAMLPAPASVAATQPQRHAVGCAAGTRRAEAGSGTARVAWDGAHSHAREGVPPRACALRLRVRSPSRSRSRSAVGCALQLDSAEESAAGALGLFAFSLQRTQTQLRQAAPHVGRGMRSRAPEQLRRDEAALTSLRLREEGEIRAQRRAERERSVQGRCHLVRQASEGLGDSASRASAAAAIRSRRTTLCMPRARRETMRAALPVGLAAGRRSAAAPPAAGHLAPMRERGPSNLGPPVKPGSDPPRAACRTCNALHCGSGDDARPDVPETSAVGAAPRYQAEPNCSLDVFMPQVRGSMVARRVLVSDGDCKQMRQK</sequence>
<accession>A0A316Z0C4</accession>
<organism evidence="2 3">
    <name type="scientific">Tilletiopsis washingtonensis</name>
    <dbReference type="NCBI Taxonomy" id="58919"/>
    <lineage>
        <taxon>Eukaryota</taxon>
        <taxon>Fungi</taxon>
        <taxon>Dikarya</taxon>
        <taxon>Basidiomycota</taxon>
        <taxon>Ustilaginomycotina</taxon>
        <taxon>Exobasidiomycetes</taxon>
        <taxon>Entylomatales</taxon>
        <taxon>Entylomatales incertae sedis</taxon>
        <taxon>Tilletiopsis</taxon>
    </lineage>
</organism>
<feature type="compositionally biased region" description="Low complexity" evidence="1">
    <location>
        <begin position="238"/>
        <end position="247"/>
    </location>
</feature>
<dbReference type="RefSeq" id="XP_025595025.1">
    <property type="nucleotide sequence ID" value="XM_025739270.1"/>
</dbReference>
<evidence type="ECO:0000313" key="2">
    <source>
        <dbReference type="EMBL" id="PWN94746.1"/>
    </source>
</evidence>
<evidence type="ECO:0000256" key="1">
    <source>
        <dbReference type="SAM" id="MobiDB-lite"/>
    </source>
</evidence>
<reference evidence="2 3" key="1">
    <citation type="journal article" date="2018" name="Mol. Biol. Evol.">
        <title>Broad Genomic Sampling Reveals a Smut Pathogenic Ancestry of the Fungal Clade Ustilaginomycotina.</title>
        <authorList>
            <person name="Kijpornyongpan T."/>
            <person name="Mondo S.J."/>
            <person name="Barry K."/>
            <person name="Sandor L."/>
            <person name="Lee J."/>
            <person name="Lipzen A."/>
            <person name="Pangilinan J."/>
            <person name="LaButti K."/>
            <person name="Hainaut M."/>
            <person name="Henrissat B."/>
            <person name="Grigoriev I.V."/>
            <person name="Spatafora J.W."/>
            <person name="Aime M.C."/>
        </authorList>
    </citation>
    <scope>NUCLEOTIDE SEQUENCE [LARGE SCALE GENOMIC DNA]</scope>
    <source>
        <strain evidence="2 3">MCA 4186</strain>
    </source>
</reference>
<name>A0A316Z0C4_9BASI</name>
<gene>
    <name evidence="2" type="ORF">FA09DRAFT_166828</name>
</gene>
<keyword evidence="3" id="KW-1185">Reference proteome</keyword>
<proteinExistence type="predicted"/>
<dbReference type="EMBL" id="KZ819309">
    <property type="protein sequence ID" value="PWN94746.1"/>
    <property type="molecule type" value="Genomic_DNA"/>
</dbReference>
<dbReference type="Proteomes" id="UP000245946">
    <property type="component" value="Unassembled WGS sequence"/>
</dbReference>
<dbReference type="AlphaFoldDB" id="A0A316Z0C4"/>